<comment type="caution">
    <text evidence="2">The sequence shown here is derived from an EMBL/GenBank/DDBJ whole genome shotgun (WGS) entry which is preliminary data.</text>
</comment>
<dbReference type="InterPro" id="IPR014756">
    <property type="entry name" value="Ig_E-set"/>
</dbReference>
<name>A0A1L9B459_9BACT</name>
<dbReference type="Gene3D" id="2.60.40.1520">
    <property type="entry name" value="Hemocyanin, C-terminal domain"/>
    <property type="match status" value="1"/>
</dbReference>
<evidence type="ECO:0000259" key="1">
    <source>
        <dbReference type="Pfam" id="PF03723"/>
    </source>
</evidence>
<dbReference type="InterPro" id="IPR037020">
    <property type="entry name" value="Hemocyanin_C_sf"/>
</dbReference>
<evidence type="ECO:0000313" key="2">
    <source>
        <dbReference type="EMBL" id="OJH37016.1"/>
    </source>
</evidence>
<feature type="domain" description="Hemocyanin C-terminal" evidence="1">
    <location>
        <begin position="9"/>
        <end position="57"/>
    </location>
</feature>
<dbReference type="RefSeq" id="WP_071902164.1">
    <property type="nucleotide sequence ID" value="NZ_MPIN01000009.1"/>
</dbReference>
<evidence type="ECO:0000313" key="3">
    <source>
        <dbReference type="Proteomes" id="UP000182229"/>
    </source>
</evidence>
<protein>
    <recommendedName>
        <fullName evidence="1">Hemocyanin C-terminal domain-containing protein</fullName>
    </recommendedName>
</protein>
<sequence>MGERASAAHEWGWPAHLLLPRGRREGMLFRFQVTVIGEAEESGETREWGYPFNRPFPVGQRIAALSNRPDVATRNIWIHHEEG</sequence>
<dbReference type="EMBL" id="MPIN01000009">
    <property type="protein sequence ID" value="OJH37016.1"/>
    <property type="molecule type" value="Genomic_DNA"/>
</dbReference>
<accession>A0A1L9B459</accession>
<dbReference type="Pfam" id="PF03723">
    <property type="entry name" value="Hemocyanin_C"/>
    <property type="match status" value="1"/>
</dbReference>
<dbReference type="InterPro" id="IPR005203">
    <property type="entry name" value="Hemocyanin_C"/>
</dbReference>
<gene>
    <name evidence="2" type="ORF">BON30_31530</name>
</gene>
<reference evidence="3" key="1">
    <citation type="submission" date="2016-11" db="EMBL/GenBank/DDBJ databases">
        <authorList>
            <person name="Shukria A."/>
            <person name="Stevens D.C."/>
        </authorList>
    </citation>
    <scope>NUCLEOTIDE SEQUENCE [LARGE SCALE GENOMIC DNA]</scope>
    <source>
        <strain evidence="3">Cbfe23</strain>
    </source>
</reference>
<reference evidence="2 3" key="2">
    <citation type="submission" date="2016-12" db="EMBL/GenBank/DDBJ databases">
        <title>Draft Genome Sequence of Cystobacter ferrugineus Strain Cbfe23.</title>
        <authorList>
            <person name="Akbar S."/>
            <person name="Dowd S.E."/>
            <person name="Stevens D.C."/>
        </authorList>
    </citation>
    <scope>NUCLEOTIDE SEQUENCE [LARGE SCALE GENOMIC DNA]</scope>
    <source>
        <strain evidence="2 3">Cbfe23</strain>
    </source>
</reference>
<organism evidence="2 3">
    <name type="scientific">Cystobacter ferrugineus</name>
    <dbReference type="NCBI Taxonomy" id="83449"/>
    <lineage>
        <taxon>Bacteria</taxon>
        <taxon>Pseudomonadati</taxon>
        <taxon>Myxococcota</taxon>
        <taxon>Myxococcia</taxon>
        <taxon>Myxococcales</taxon>
        <taxon>Cystobacterineae</taxon>
        <taxon>Archangiaceae</taxon>
        <taxon>Cystobacter</taxon>
    </lineage>
</organism>
<dbReference type="SUPFAM" id="SSF81296">
    <property type="entry name" value="E set domains"/>
    <property type="match status" value="1"/>
</dbReference>
<dbReference type="Proteomes" id="UP000182229">
    <property type="component" value="Unassembled WGS sequence"/>
</dbReference>
<proteinExistence type="predicted"/>
<keyword evidence="3" id="KW-1185">Reference proteome</keyword>
<dbReference type="AlphaFoldDB" id="A0A1L9B459"/>